<evidence type="ECO:0000313" key="1">
    <source>
        <dbReference type="Proteomes" id="UP000887565"/>
    </source>
</evidence>
<evidence type="ECO:0000313" key="2">
    <source>
        <dbReference type="WBParaSite" id="nRc.2.0.1.t20011-RA"/>
    </source>
</evidence>
<protein>
    <submittedName>
        <fullName evidence="2">Uncharacterized protein</fullName>
    </submittedName>
</protein>
<name>A0A915J0M3_ROMCU</name>
<keyword evidence="1" id="KW-1185">Reference proteome</keyword>
<sequence>MDILRGIALIWVLHDRGRIVGSIVPEASLCAFAIVKAVLAAAVEKIQICWAAAPHSADSNWWKAYGCGSHLVIGPCYDDGQNRN</sequence>
<reference evidence="2" key="1">
    <citation type="submission" date="2022-11" db="UniProtKB">
        <authorList>
            <consortium name="WormBaseParasite"/>
        </authorList>
    </citation>
    <scope>IDENTIFICATION</scope>
</reference>
<proteinExistence type="predicted"/>
<dbReference type="WBParaSite" id="nRc.2.0.1.t20011-RA">
    <property type="protein sequence ID" value="nRc.2.0.1.t20011-RA"/>
    <property type="gene ID" value="nRc.2.0.1.g20011"/>
</dbReference>
<dbReference type="AlphaFoldDB" id="A0A915J0M3"/>
<organism evidence="1 2">
    <name type="scientific">Romanomermis culicivorax</name>
    <name type="common">Nematode worm</name>
    <dbReference type="NCBI Taxonomy" id="13658"/>
    <lineage>
        <taxon>Eukaryota</taxon>
        <taxon>Metazoa</taxon>
        <taxon>Ecdysozoa</taxon>
        <taxon>Nematoda</taxon>
        <taxon>Enoplea</taxon>
        <taxon>Dorylaimia</taxon>
        <taxon>Mermithida</taxon>
        <taxon>Mermithoidea</taxon>
        <taxon>Mermithidae</taxon>
        <taxon>Romanomermis</taxon>
    </lineage>
</organism>
<dbReference type="Proteomes" id="UP000887565">
    <property type="component" value="Unplaced"/>
</dbReference>
<accession>A0A915J0M3</accession>